<feature type="compositionally biased region" description="Low complexity" evidence="1">
    <location>
        <begin position="112"/>
        <end position="125"/>
    </location>
</feature>
<dbReference type="OrthoDB" id="5588530at2759"/>
<feature type="compositionally biased region" description="Pro residues" evidence="1">
    <location>
        <begin position="72"/>
        <end position="86"/>
    </location>
</feature>
<feature type="region of interest" description="Disordered" evidence="1">
    <location>
        <begin position="61"/>
        <end position="132"/>
    </location>
</feature>
<evidence type="ECO:0000313" key="4">
    <source>
        <dbReference type="Proteomes" id="UP001140094"/>
    </source>
</evidence>
<dbReference type="Proteomes" id="UP001140094">
    <property type="component" value="Unassembled WGS sequence"/>
</dbReference>
<accession>A0A9W8LSF8</accession>
<evidence type="ECO:0000313" key="3">
    <source>
        <dbReference type="EMBL" id="KAJ2798426.1"/>
    </source>
</evidence>
<evidence type="ECO:0000256" key="1">
    <source>
        <dbReference type="SAM" id="MobiDB-lite"/>
    </source>
</evidence>
<feature type="compositionally biased region" description="Low complexity" evidence="1">
    <location>
        <begin position="87"/>
        <end position="104"/>
    </location>
</feature>
<proteinExistence type="predicted"/>
<dbReference type="EMBL" id="JANBUO010001401">
    <property type="protein sequence ID" value="KAJ2798426.1"/>
    <property type="molecule type" value="Genomic_DNA"/>
</dbReference>
<feature type="chain" id="PRO_5040807174" evidence="2">
    <location>
        <begin position="21"/>
        <end position="132"/>
    </location>
</feature>
<keyword evidence="4" id="KW-1185">Reference proteome</keyword>
<feature type="signal peptide" evidence="2">
    <location>
        <begin position="1"/>
        <end position="20"/>
    </location>
</feature>
<sequence length="132" mass="13034">MISIFKFIAVALASSIAVLGSSVEDAVEKRALLPALLGNVDLSISACPDIVIGGGGGNEACVQRDLSKPAPSTGPTPPYKPQPPASSVPAPAKPSSTSPASSLPTPTPAAPAPSTSSPSSSSSSPVVYRVNL</sequence>
<keyword evidence="2" id="KW-0732">Signal</keyword>
<comment type="caution">
    <text evidence="3">The sequence shown here is derived from an EMBL/GenBank/DDBJ whole genome shotgun (WGS) entry which is preliminary data.</text>
</comment>
<name>A0A9W8LSF8_9FUNG</name>
<evidence type="ECO:0000256" key="2">
    <source>
        <dbReference type="SAM" id="SignalP"/>
    </source>
</evidence>
<protein>
    <submittedName>
        <fullName evidence="3">Uncharacterized protein</fullName>
    </submittedName>
</protein>
<gene>
    <name evidence="3" type="ORF">H4R20_004828</name>
</gene>
<organism evidence="3 4">
    <name type="scientific">Coemansia guatemalensis</name>
    <dbReference type="NCBI Taxonomy" id="2761395"/>
    <lineage>
        <taxon>Eukaryota</taxon>
        <taxon>Fungi</taxon>
        <taxon>Fungi incertae sedis</taxon>
        <taxon>Zoopagomycota</taxon>
        <taxon>Kickxellomycotina</taxon>
        <taxon>Kickxellomycetes</taxon>
        <taxon>Kickxellales</taxon>
        <taxon>Kickxellaceae</taxon>
        <taxon>Coemansia</taxon>
    </lineage>
</organism>
<dbReference type="AlphaFoldDB" id="A0A9W8LSF8"/>
<reference evidence="3" key="1">
    <citation type="submission" date="2022-07" db="EMBL/GenBank/DDBJ databases">
        <title>Phylogenomic reconstructions and comparative analyses of Kickxellomycotina fungi.</title>
        <authorList>
            <person name="Reynolds N.K."/>
            <person name="Stajich J.E."/>
            <person name="Barry K."/>
            <person name="Grigoriev I.V."/>
            <person name="Crous P."/>
            <person name="Smith M.E."/>
        </authorList>
    </citation>
    <scope>NUCLEOTIDE SEQUENCE</scope>
    <source>
        <strain evidence="3">NRRL 1565</strain>
    </source>
</reference>